<protein>
    <submittedName>
        <fullName evidence="2">Uncharacterized protein</fullName>
    </submittedName>
</protein>
<comment type="caution">
    <text evidence="2">The sequence shown here is derived from an EMBL/GenBank/DDBJ whole genome shotgun (WGS) entry which is preliminary data.</text>
</comment>
<feature type="transmembrane region" description="Helical" evidence="1">
    <location>
        <begin position="219"/>
        <end position="240"/>
    </location>
</feature>
<feature type="transmembrane region" description="Helical" evidence="1">
    <location>
        <begin position="180"/>
        <end position="199"/>
    </location>
</feature>
<evidence type="ECO:0000313" key="2">
    <source>
        <dbReference type="EMBL" id="CAG9607750.1"/>
    </source>
</evidence>
<feature type="transmembrane region" description="Helical" evidence="1">
    <location>
        <begin position="147"/>
        <end position="171"/>
    </location>
</feature>
<gene>
    <name evidence="2" type="ORF">NEOCIP111885_01442</name>
</gene>
<dbReference type="EMBL" id="CAKJTG010000007">
    <property type="protein sequence ID" value="CAG9607750.1"/>
    <property type="molecule type" value="Genomic_DNA"/>
</dbReference>
<feature type="transmembrane region" description="Helical" evidence="1">
    <location>
        <begin position="21"/>
        <end position="43"/>
    </location>
</feature>
<name>A0A9C7G8T0_9BACI</name>
<dbReference type="Proteomes" id="UP000789845">
    <property type="component" value="Unassembled WGS sequence"/>
</dbReference>
<sequence>MMSLTSANMNVVVKRQYLFKLKANIDAFSSLIGIQVIALLFSLGGMGMSGSSSSYFTLTVRSYSADVVLAFTMIWGLVTAITITTRPYRNFDFTFVTNRLTSNLSNVLFLVTASLLGGVTSILSGYLVRVAGYFFLGHTLYSSEMAVGELIIGIIAASLYILTASSIGYLFGTLAQVSKAFIIVIPALLIGFLFLDISFNPMPIQQEIYQFYFIESSFILFLIKILLTTAILFGTSSILFNRMGVRQ</sequence>
<keyword evidence="1" id="KW-1133">Transmembrane helix</keyword>
<reference evidence="2" key="1">
    <citation type="submission" date="2021-10" db="EMBL/GenBank/DDBJ databases">
        <authorList>
            <person name="Criscuolo A."/>
        </authorList>
    </citation>
    <scope>NUCLEOTIDE SEQUENCE</scope>
    <source>
        <strain evidence="2">CIP111885</strain>
    </source>
</reference>
<keyword evidence="1" id="KW-0472">Membrane</keyword>
<evidence type="ECO:0000256" key="1">
    <source>
        <dbReference type="SAM" id="Phobius"/>
    </source>
</evidence>
<feature type="transmembrane region" description="Helical" evidence="1">
    <location>
        <begin position="104"/>
        <end position="127"/>
    </location>
</feature>
<feature type="transmembrane region" description="Helical" evidence="1">
    <location>
        <begin position="63"/>
        <end position="83"/>
    </location>
</feature>
<keyword evidence="1" id="KW-0812">Transmembrane</keyword>
<proteinExistence type="predicted"/>
<dbReference type="AlphaFoldDB" id="A0A9C7G8T0"/>
<keyword evidence="3" id="KW-1185">Reference proteome</keyword>
<accession>A0A9C7G8T0</accession>
<organism evidence="2 3">
    <name type="scientific">Pseudoneobacillus rhizosphaerae</name>
    <dbReference type="NCBI Taxonomy" id="2880968"/>
    <lineage>
        <taxon>Bacteria</taxon>
        <taxon>Bacillati</taxon>
        <taxon>Bacillota</taxon>
        <taxon>Bacilli</taxon>
        <taxon>Bacillales</taxon>
        <taxon>Bacillaceae</taxon>
        <taxon>Pseudoneobacillus</taxon>
    </lineage>
</organism>
<dbReference type="RefSeq" id="WP_230496012.1">
    <property type="nucleotide sequence ID" value="NZ_CAKJTG010000007.1"/>
</dbReference>
<evidence type="ECO:0000313" key="3">
    <source>
        <dbReference type="Proteomes" id="UP000789845"/>
    </source>
</evidence>